<dbReference type="InterPro" id="IPR036249">
    <property type="entry name" value="Thioredoxin-like_sf"/>
</dbReference>
<dbReference type="Proteomes" id="UP000321676">
    <property type="component" value="Unassembled WGS sequence"/>
</dbReference>
<comment type="caution">
    <text evidence="1">The sequence shown here is derived from an EMBL/GenBank/DDBJ whole genome shotgun (WGS) entry which is preliminary data.</text>
</comment>
<evidence type="ECO:0000313" key="2">
    <source>
        <dbReference type="Proteomes" id="UP000321676"/>
    </source>
</evidence>
<dbReference type="Gene3D" id="3.40.30.10">
    <property type="entry name" value="Glutaredoxin"/>
    <property type="match status" value="1"/>
</dbReference>
<name>A0ABQ0W138_9SPHI</name>
<keyword evidence="2" id="KW-1185">Reference proteome</keyword>
<dbReference type="EMBL" id="BJXH01000003">
    <property type="protein sequence ID" value="GEM67111.1"/>
    <property type="molecule type" value="Genomic_DNA"/>
</dbReference>
<organism evidence="1 2">
    <name type="scientific">Sphingobacterium mizutaii NBRC 14946 = DSM 11724</name>
    <dbReference type="NCBI Taxonomy" id="1220576"/>
    <lineage>
        <taxon>Bacteria</taxon>
        <taxon>Pseudomonadati</taxon>
        <taxon>Bacteroidota</taxon>
        <taxon>Sphingobacteriia</taxon>
        <taxon>Sphingobacteriales</taxon>
        <taxon>Sphingobacteriaceae</taxon>
        <taxon>Sphingobacterium</taxon>
    </lineage>
</organism>
<gene>
    <name evidence="1" type="ORF">SMI01S_07170</name>
</gene>
<evidence type="ECO:0000313" key="1">
    <source>
        <dbReference type="EMBL" id="GEM67111.1"/>
    </source>
</evidence>
<proteinExistence type="predicted"/>
<accession>A0ABQ0W138</accession>
<dbReference type="SUPFAM" id="SSF52833">
    <property type="entry name" value="Thioredoxin-like"/>
    <property type="match status" value="1"/>
</dbReference>
<reference evidence="1 2" key="1">
    <citation type="submission" date="2019-07" db="EMBL/GenBank/DDBJ databases">
        <title>Whole genome shotgun sequence of Sphingobacterium mizutaii NBRC 14946.</title>
        <authorList>
            <person name="Hosoyama A."/>
            <person name="Uohara A."/>
            <person name="Ohji S."/>
            <person name="Ichikawa N."/>
        </authorList>
    </citation>
    <scope>NUCLEOTIDE SEQUENCE [LARGE SCALE GENOMIC DNA]</scope>
    <source>
        <strain evidence="1 2">NBRC 14946</strain>
    </source>
</reference>
<sequence length="83" mass="8982">MSYNQSKMEKAIFYHAGCPVCISAEQDILTLIPEGQIMVIHLGMERSKVDEAAASGVKSVPALVLPNGNVLHINFGASIEELR</sequence>
<protein>
    <submittedName>
        <fullName evidence="1">Thioredoxin family protein</fullName>
    </submittedName>
</protein>